<dbReference type="EMBL" id="PNBA02000016">
    <property type="protein sequence ID" value="KAG6396113.1"/>
    <property type="molecule type" value="Genomic_DNA"/>
</dbReference>
<dbReference type="PANTHER" id="PTHR15744">
    <property type="entry name" value="BLOM7"/>
    <property type="match status" value="1"/>
</dbReference>
<feature type="region of interest" description="Disordered" evidence="3">
    <location>
        <begin position="440"/>
        <end position="462"/>
    </location>
</feature>
<dbReference type="FunFam" id="3.30.1370.10:FF:000037">
    <property type="entry name" value="KH domain protein"/>
    <property type="match status" value="1"/>
</dbReference>
<evidence type="ECO:0000313" key="7">
    <source>
        <dbReference type="Proteomes" id="UP000298416"/>
    </source>
</evidence>
<protein>
    <recommendedName>
        <fullName evidence="1">Protein RIK</fullName>
    </recommendedName>
    <alternativeName>
        <fullName evidence="2">Rough sheath 2-interacting KH domain protein</fullName>
    </alternativeName>
</protein>
<feature type="compositionally biased region" description="Pro residues" evidence="3">
    <location>
        <begin position="637"/>
        <end position="646"/>
    </location>
</feature>
<evidence type="ECO:0000259" key="4">
    <source>
        <dbReference type="Pfam" id="PF22675"/>
    </source>
</evidence>
<dbReference type="SUPFAM" id="SSF54791">
    <property type="entry name" value="Eukaryotic type KH-domain (KH-domain type I)"/>
    <property type="match status" value="1"/>
</dbReference>
<dbReference type="Gene3D" id="3.30.1370.10">
    <property type="entry name" value="K Homology domain, type 1"/>
    <property type="match status" value="2"/>
</dbReference>
<gene>
    <name evidence="6" type="ORF">SASPL_142252</name>
</gene>
<feature type="domain" description="KHDC4/BBP-like KH-domain type I" evidence="4">
    <location>
        <begin position="217"/>
        <end position="291"/>
    </location>
</feature>
<dbReference type="Pfam" id="PF23469">
    <property type="entry name" value="KH_12"/>
    <property type="match status" value="1"/>
</dbReference>
<dbReference type="Proteomes" id="UP000298416">
    <property type="component" value="Unassembled WGS sequence"/>
</dbReference>
<feature type="domain" description="ATP-dependent RNA helicase PRP5/DDX46/KHDC4 KH" evidence="5">
    <location>
        <begin position="107"/>
        <end position="194"/>
    </location>
</feature>
<evidence type="ECO:0000313" key="6">
    <source>
        <dbReference type="EMBL" id="KAG6396113.1"/>
    </source>
</evidence>
<evidence type="ECO:0000259" key="5">
    <source>
        <dbReference type="Pfam" id="PF23469"/>
    </source>
</evidence>
<dbReference type="InterPro" id="IPR036612">
    <property type="entry name" value="KH_dom_type_1_sf"/>
</dbReference>
<reference evidence="6" key="2">
    <citation type="submission" date="2020-08" db="EMBL/GenBank/DDBJ databases">
        <title>Plant Genome Project.</title>
        <authorList>
            <person name="Zhang R.-G."/>
        </authorList>
    </citation>
    <scope>NUCLEOTIDE SEQUENCE</scope>
    <source>
        <strain evidence="6">Huo1</strain>
        <tissue evidence="6">Leaf</tissue>
    </source>
</reference>
<keyword evidence="7" id="KW-1185">Reference proteome</keyword>
<feature type="compositionally biased region" description="Pro residues" evidence="3">
    <location>
        <begin position="567"/>
        <end position="583"/>
    </location>
</feature>
<feature type="region of interest" description="Disordered" evidence="3">
    <location>
        <begin position="1"/>
        <end position="30"/>
    </location>
</feature>
<dbReference type="CDD" id="cd22471">
    <property type="entry name" value="KH-I_RIK_like_rpt1"/>
    <property type="match status" value="1"/>
</dbReference>
<dbReference type="GO" id="GO:0005634">
    <property type="term" value="C:nucleus"/>
    <property type="evidence" value="ECO:0007669"/>
    <property type="project" value="InterPro"/>
</dbReference>
<organism evidence="6">
    <name type="scientific">Salvia splendens</name>
    <name type="common">Scarlet sage</name>
    <dbReference type="NCBI Taxonomy" id="180675"/>
    <lineage>
        <taxon>Eukaryota</taxon>
        <taxon>Viridiplantae</taxon>
        <taxon>Streptophyta</taxon>
        <taxon>Embryophyta</taxon>
        <taxon>Tracheophyta</taxon>
        <taxon>Spermatophyta</taxon>
        <taxon>Magnoliopsida</taxon>
        <taxon>eudicotyledons</taxon>
        <taxon>Gunneridae</taxon>
        <taxon>Pentapetalae</taxon>
        <taxon>asterids</taxon>
        <taxon>lamiids</taxon>
        <taxon>Lamiales</taxon>
        <taxon>Lamiaceae</taxon>
        <taxon>Nepetoideae</taxon>
        <taxon>Mentheae</taxon>
        <taxon>Salviinae</taxon>
        <taxon>Salvia</taxon>
        <taxon>Salvia subgen. Calosphace</taxon>
        <taxon>core Calosphace</taxon>
    </lineage>
</organism>
<proteinExistence type="predicted"/>
<comment type="caution">
    <text evidence="6">The sequence shown here is derived from an EMBL/GenBank/DDBJ whole genome shotgun (WGS) entry which is preliminary data.</text>
</comment>
<dbReference type="InterPro" id="IPR055256">
    <property type="entry name" value="KH_1_KHDC4/BBP-like"/>
</dbReference>
<dbReference type="PANTHER" id="PTHR15744:SF0">
    <property type="entry name" value="KH HOMOLOGY DOMAIN-CONTAINING PROTEIN 4"/>
    <property type="match status" value="1"/>
</dbReference>
<evidence type="ECO:0000256" key="2">
    <source>
        <dbReference type="ARBA" id="ARBA00081001"/>
    </source>
</evidence>
<sequence>MTEDSCPRVASSSESDSSVTKQRRKRKWDQPDESLLSAGVAVPGILPLANMGYLPMPAVSLVPGAPLAIPFSTSNSNALQVIQVPLQQHAASIIQKLVQPKIQDELIAREIIINDADSAIRYRLTKRQTQEEIQKSTGAVVITRGKYHPPNAPPNGERPLYLHISAAAHLETTAERIKAVDHAAAMVEEMLKQPNANNGVKVDHLLSTCIFLGFEVDPSVDIASCIRGPNDQYVNHIVNETGATVSLRGQRSGFAENGQCEETQQPLHLFLSSNDAKLLERAKLLAENLLDTICAEFGSSSLYSCLLFSHIPSYVLDGCTQTEISSCKVYGAVPPPPQLQAGVNSPGNAPKLNNIPAFTATTSGLSIIASQGSVSQSGLPNSVLPQTNTCYPHGLTSGTSYIGYGGIYPQVTPLQQVALALKHTTSPVTATISPAITTTRTSIDPPREVPSFANDKRSQRRKFQELPAAAKGPASINQVFSLTFYEAYRLVLDLYIGDLHVSQGAKLTWHVILYAVPLHLSGAGRDSAYWKKKQGSEFPMPRELTSHVGVRDISAVRDSKNSSSFQMPPPPPKSLLPPPPPPKFDSTPQLHVNSHETHETVPDTLIKLMEYGDDDDDDNEDLRETPQEVLKECSSSPPKPKPFWAV</sequence>
<dbReference type="GO" id="GO:0003723">
    <property type="term" value="F:RNA binding"/>
    <property type="evidence" value="ECO:0007669"/>
    <property type="project" value="InterPro"/>
</dbReference>
<evidence type="ECO:0000256" key="3">
    <source>
        <dbReference type="SAM" id="MobiDB-lite"/>
    </source>
</evidence>
<accession>A0A8X8WJF0</accession>
<feature type="compositionally biased region" description="Basic and acidic residues" evidence="3">
    <location>
        <begin position="622"/>
        <end position="631"/>
    </location>
</feature>
<name>A0A8X8WJF0_SALSN</name>
<feature type="compositionally biased region" description="Acidic residues" evidence="3">
    <location>
        <begin position="611"/>
        <end position="621"/>
    </location>
</feature>
<feature type="region of interest" description="Disordered" evidence="3">
    <location>
        <begin position="557"/>
        <end position="646"/>
    </location>
</feature>
<dbReference type="InterPro" id="IPR031121">
    <property type="entry name" value="RIK/BLOM7"/>
</dbReference>
<dbReference type="InterPro" id="IPR056149">
    <property type="entry name" value="PRP5/DDX46/KHDC4_KH"/>
</dbReference>
<dbReference type="Pfam" id="PF22675">
    <property type="entry name" value="KH-I_KHDC4-BBP"/>
    <property type="match status" value="1"/>
</dbReference>
<reference evidence="6" key="1">
    <citation type="submission" date="2018-01" db="EMBL/GenBank/DDBJ databases">
        <authorList>
            <person name="Mao J.F."/>
        </authorList>
    </citation>
    <scope>NUCLEOTIDE SEQUENCE</scope>
    <source>
        <strain evidence="6">Huo1</strain>
        <tissue evidence="6">Leaf</tissue>
    </source>
</reference>
<dbReference type="AlphaFoldDB" id="A0A8X8WJF0"/>
<evidence type="ECO:0000256" key="1">
    <source>
        <dbReference type="ARBA" id="ARBA00070402"/>
    </source>
</evidence>